<evidence type="ECO:0000313" key="3">
    <source>
        <dbReference type="WBParaSite" id="nRc.2.0.1.t01760-RA"/>
    </source>
</evidence>
<evidence type="ECO:0000256" key="1">
    <source>
        <dbReference type="SAM" id="SignalP"/>
    </source>
</evidence>
<feature type="chain" id="PRO_5036903793" evidence="1">
    <location>
        <begin position="24"/>
        <end position="168"/>
    </location>
</feature>
<keyword evidence="1" id="KW-0732">Signal</keyword>
<dbReference type="AlphaFoldDB" id="A0A915HJJ4"/>
<evidence type="ECO:0000313" key="2">
    <source>
        <dbReference type="Proteomes" id="UP000887565"/>
    </source>
</evidence>
<accession>A0A915HJJ4</accession>
<reference evidence="3" key="1">
    <citation type="submission" date="2022-11" db="UniProtKB">
        <authorList>
            <consortium name="WormBaseParasite"/>
        </authorList>
    </citation>
    <scope>IDENTIFICATION</scope>
</reference>
<dbReference type="WBParaSite" id="nRc.2.0.1.t01760-RA">
    <property type="protein sequence ID" value="nRc.2.0.1.t01760-RA"/>
    <property type="gene ID" value="nRc.2.0.1.g01760"/>
</dbReference>
<proteinExistence type="predicted"/>
<feature type="signal peptide" evidence="1">
    <location>
        <begin position="1"/>
        <end position="23"/>
    </location>
</feature>
<name>A0A915HJJ4_ROMCU</name>
<keyword evidence="2" id="KW-1185">Reference proteome</keyword>
<sequence>MIYNQAFFSMVLFSTAMNAEVSAGNKDQGLLDESGHHRFGSQRQQCVYKCSNESANRQEILEILRPTSYICNESGMNPMLILNNVQNASAKACTLKPPFDCTFGHNFIRNTECYREVYDQDLDDCESRDKCLPYKTAVKNQRLEDLREWPSVLGNTSFVAINVVPKKL</sequence>
<protein>
    <submittedName>
        <fullName evidence="3">Uncharacterized protein</fullName>
    </submittedName>
</protein>
<dbReference type="Proteomes" id="UP000887565">
    <property type="component" value="Unplaced"/>
</dbReference>
<organism evidence="2 3">
    <name type="scientific">Romanomermis culicivorax</name>
    <name type="common">Nematode worm</name>
    <dbReference type="NCBI Taxonomy" id="13658"/>
    <lineage>
        <taxon>Eukaryota</taxon>
        <taxon>Metazoa</taxon>
        <taxon>Ecdysozoa</taxon>
        <taxon>Nematoda</taxon>
        <taxon>Enoplea</taxon>
        <taxon>Dorylaimia</taxon>
        <taxon>Mermithida</taxon>
        <taxon>Mermithoidea</taxon>
        <taxon>Mermithidae</taxon>
        <taxon>Romanomermis</taxon>
    </lineage>
</organism>